<dbReference type="Pfam" id="PF25861">
    <property type="entry name" value="PglZ_2nd"/>
    <property type="match status" value="1"/>
</dbReference>
<dbReference type="EMBL" id="WLZY01000011">
    <property type="protein sequence ID" value="NDL60405.1"/>
    <property type="molecule type" value="Genomic_DNA"/>
</dbReference>
<feature type="region of interest" description="Disordered" evidence="1">
    <location>
        <begin position="688"/>
        <end position="712"/>
    </location>
</feature>
<evidence type="ECO:0000259" key="3">
    <source>
        <dbReference type="Pfam" id="PF25862"/>
    </source>
</evidence>
<dbReference type="InterPro" id="IPR058881">
    <property type="entry name" value="PglZ_2nd"/>
</dbReference>
<sequence>MVGRMSTAVTANGHALTVASPAVVRSLLDGLAGKRHDAGILGVQAAATWEGPEQFMHNGRSIRVLPCRSTLAVWEALRLRDSSDWLVILTPCDQDDLGAGVMAHFVGNRLRTPDPWEAVRHRFTAERLDPRLYSSGARSREIAAGLLAVLPHDGWTPAPAGVLTRDHALGSVVHNGLRVVDAGVEVDVTAVMAWSARPDATSLLADLRAAAGDALTDEVIDWLAGRCGLAAGPVRTLLAAGKISEIVPLGVLAGLLSAPDVADTRAAGHFQGAFGLGKLTPEVLDAWHADARWLVTHALTDGYGPELASKVLTGASRHVADLGLDELAQVSDMLPAGLQSRLAELARELSSVLPDAATVATAGAGIDEPLVAADLSAAESAFSRIREHVLAEKDASVRAFEAALRLVRWLATDATTPVGSDLALALDQHLTTDSWVDAAVNTAAQGSADSGLADVLGTVLRLVRHRRDRHDVAFAAALAASPEPEQLTVERVLPDVVVPLAQRRPALLLVLDGMSASVANQLVRDAGQLGWVEHAVPGHERRTAALAVLPTLTEFSRCSLLSGMLCHGRDDAERQGFQAVLKGASLKHDVDGGGAPLFHKKDLDTSRPGLTLSPAIHTAVADTEGLPLVAAVLNAVDDALHHTDPAGIDWTLDAVRHLKPLLDAARGAGRIVVLTSDHGHVIERRQGTLRQHSSTYGARARPAVESEPAAGDEVMVSGPRVLTTGNSAILAVDERIRYGPLNAGYHGGGSPAEVVVPVVVLHPGDAPAELGLTSIDGGQPAWWEPTTRPRAHAAGASEPPRGAGSGPRGATRAVSRSDDDAATLFELPGRLPQTTSTPQPRPDGPGEEAAKVAQSVVSSRTFKQQLAIAGRVPVATERITNLLAVLLDAPDRRVPAHNAAATLSVAAPRLRGALHVLKRVLDVEGYVVIRYEEASGDIVLDESLLREQFGVQG</sequence>
<evidence type="ECO:0000313" key="5">
    <source>
        <dbReference type="EMBL" id="NDL60405.1"/>
    </source>
</evidence>
<dbReference type="Pfam" id="PF08665">
    <property type="entry name" value="PglZ"/>
    <property type="match status" value="1"/>
</dbReference>
<proteinExistence type="predicted"/>
<dbReference type="SUPFAM" id="SSF53649">
    <property type="entry name" value="Alkaline phosphatase-like"/>
    <property type="match status" value="1"/>
</dbReference>
<dbReference type="Pfam" id="PF25863">
    <property type="entry name" value="PglZ_C"/>
    <property type="match status" value="1"/>
</dbReference>
<reference evidence="5 6" key="1">
    <citation type="submission" date="2019-11" db="EMBL/GenBank/DDBJ databases">
        <authorList>
            <person name="Li X.-J."/>
            <person name="Feng X.-M."/>
        </authorList>
    </citation>
    <scope>NUCLEOTIDE SEQUENCE [LARGE SCALE GENOMIC DNA]</scope>
    <source>
        <strain evidence="5 6">XMNu-373</strain>
    </source>
</reference>
<feature type="domain" description="Alkaline phosphatase-like protein PglZ C-terminal" evidence="4">
    <location>
        <begin position="849"/>
        <end position="950"/>
    </location>
</feature>
<evidence type="ECO:0000313" key="6">
    <source>
        <dbReference type="Proteomes" id="UP000460435"/>
    </source>
</evidence>
<dbReference type="InterPro" id="IPR058882">
    <property type="entry name" value="PglZ_C"/>
</dbReference>
<name>A0A7K3MAR4_9ACTN</name>
<evidence type="ECO:0000259" key="4">
    <source>
        <dbReference type="Pfam" id="PF25863"/>
    </source>
</evidence>
<feature type="compositionally biased region" description="Low complexity" evidence="1">
    <location>
        <begin position="793"/>
        <end position="813"/>
    </location>
</feature>
<dbReference type="InterPro" id="IPR058880">
    <property type="entry name" value="PglZ_N"/>
</dbReference>
<feature type="region of interest" description="Disordered" evidence="1">
    <location>
        <begin position="772"/>
        <end position="849"/>
    </location>
</feature>
<gene>
    <name evidence="5" type="primary">pglZ</name>
    <name evidence="5" type="ORF">F7O44_25340</name>
</gene>
<keyword evidence="6" id="KW-1185">Reference proteome</keyword>
<evidence type="ECO:0000256" key="1">
    <source>
        <dbReference type="SAM" id="MobiDB-lite"/>
    </source>
</evidence>
<evidence type="ECO:0000259" key="2">
    <source>
        <dbReference type="Pfam" id="PF25861"/>
    </source>
</evidence>
<protein>
    <submittedName>
        <fullName evidence="5">BREX-2 system phosphatase PglZ</fullName>
    </submittedName>
</protein>
<accession>A0A7K3MAR4</accession>
<dbReference type="InterPro" id="IPR017850">
    <property type="entry name" value="Alkaline_phosphatase_core_sf"/>
</dbReference>
<comment type="caution">
    <text evidence="5">The sequence shown here is derived from an EMBL/GenBank/DDBJ whole genome shotgun (WGS) entry which is preliminary data.</text>
</comment>
<dbReference type="AlphaFoldDB" id="A0A7K3MAR4"/>
<dbReference type="NCBIfam" id="NF033446">
    <property type="entry name" value="BREX_PglZ_2"/>
    <property type="match status" value="1"/>
</dbReference>
<feature type="domain" description="Alkaline phosphatase-like protein PglZ N-terminal" evidence="3">
    <location>
        <begin position="20"/>
        <end position="114"/>
    </location>
</feature>
<organism evidence="5 6">
    <name type="scientific">Phytoactinopolyspora mesophila</name>
    <dbReference type="NCBI Taxonomy" id="2650750"/>
    <lineage>
        <taxon>Bacteria</taxon>
        <taxon>Bacillati</taxon>
        <taxon>Actinomycetota</taxon>
        <taxon>Actinomycetes</taxon>
        <taxon>Jiangellales</taxon>
        <taxon>Jiangellaceae</taxon>
        <taxon>Phytoactinopolyspora</taxon>
    </lineage>
</organism>
<dbReference type="InterPro" id="IPR047992">
    <property type="entry name" value="BREX_PglZ"/>
</dbReference>
<dbReference type="Proteomes" id="UP000460435">
    <property type="component" value="Unassembled WGS sequence"/>
</dbReference>
<feature type="domain" description="Alkaline phosphatase-like protein PglZ second" evidence="2">
    <location>
        <begin position="187"/>
        <end position="332"/>
    </location>
</feature>
<dbReference type="Pfam" id="PF25862">
    <property type="entry name" value="PglZ_1st"/>
    <property type="match status" value="1"/>
</dbReference>